<dbReference type="EMBL" id="GGEC01082024">
    <property type="protein sequence ID" value="MBX62508.1"/>
    <property type="molecule type" value="Transcribed_RNA"/>
</dbReference>
<name>A0A2P2Q697_RHIMU</name>
<sequence length="44" mass="5160">MSMAAIVGWFLKRKQRRGVPPRETYPTLRPLPKKDSMWMLLSSV</sequence>
<proteinExistence type="predicted"/>
<protein>
    <submittedName>
        <fullName evidence="1">Uncharacterized protein</fullName>
    </submittedName>
</protein>
<accession>A0A2P2Q697</accession>
<organism evidence="1">
    <name type="scientific">Rhizophora mucronata</name>
    <name type="common">Asiatic mangrove</name>
    <dbReference type="NCBI Taxonomy" id="61149"/>
    <lineage>
        <taxon>Eukaryota</taxon>
        <taxon>Viridiplantae</taxon>
        <taxon>Streptophyta</taxon>
        <taxon>Embryophyta</taxon>
        <taxon>Tracheophyta</taxon>
        <taxon>Spermatophyta</taxon>
        <taxon>Magnoliopsida</taxon>
        <taxon>eudicotyledons</taxon>
        <taxon>Gunneridae</taxon>
        <taxon>Pentapetalae</taxon>
        <taxon>rosids</taxon>
        <taxon>fabids</taxon>
        <taxon>Malpighiales</taxon>
        <taxon>Rhizophoraceae</taxon>
        <taxon>Rhizophora</taxon>
    </lineage>
</organism>
<dbReference type="AlphaFoldDB" id="A0A2P2Q697"/>
<reference evidence="1" key="1">
    <citation type="submission" date="2018-02" db="EMBL/GenBank/DDBJ databases">
        <title>Rhizophora mucronata_Transcriptome.</title>
        <authorList>
            <person name="Meera S.P."/>
            <person name="Sreeshan A."/>
            <person name="Augustine A."/>
        </authorList>
    </citation>
    <scope>NUCLEOTIDE SEQUENCE</scope>
    <source>
        <tissue evidence="1">Leaf</tissue>
    </source>
</reference>
<evidence type="ECO:0000313" key="1">
    <source>
        <dbReference type="EMBL" id="MBX62508.1"/>
    </source>
</evidence>